<evidence type="ECO:0000256" key="1">
    <source>
        <dbReference type="SAM" id="MobiDB-lite"/>
    </source>
</evidence>
<dbReference type="EMBL" id="FXTP01000009">
    <property type="protein sequence ID" value="SMO75768.1"/>
    <property type="molecule type" value="Genomic_DNA"/>
</dbReference>
<gene>
    <name evidence="2" type="ORF">SAMN06265219_109156</name>
</gene>
<accession>A0A521DVY8</accession>
<dbReference type="AlphaFoldDB" id="A0A521DVY8"/>
<evidence type="ECO:0000313" key="3">
    <source>
        <dbReference type="Proteomes" id="UP000317557"/>
    </source>
</evidence>
<reference evidence="2 3" key="1">
    <citation type="submission" date="2017-05" db="EMBL/GenBank/DDBJ databases">
        <authorList>
            <person name="Varghese N."/>
            <person name="Submissions S."/>
        </authorList>
    </citation>
    <scope>NUCLEOTIDE SEQUENCE [LARGE SCALE GENOMIC DNA]</scope>
    <source>
        <strain evidence="2 3">DSM 21985</strain>
    </source>
</reference>
<sequence length="1274" mass="141603">MAQNGDYEPSEERSSFQQRKKSIMDGNRLRATYHNSGHAGRYDGQNTDEILFEFPINTDRTYIYFVSAVVGAEVENQNDGGPDRFPIINVAEGRTSGSGQSWTMNPITGYSRPVEESSEIARSDRGPGSPLGNTWPDYWPDKLEEGGDGWAGSWNGYFGRDQFNADLEFYYKAGDDLYTRFVEGTSRGEQFQPDKTDPTRGGLGILLDTRILAWSQTLINSTHFNIFEITNDGSYDYSKVAFGLWIADLIVGETDTPEFDDLRSIAFLSTEIRSPAPEEFNGPIGEMGIQFLETPGNSIDGIDNDGDSDSYNPGNGLLYDPDNDDLFAPLTETGGGFYSRDSLVSSVLPNFTILDFNEKTICPGDKIVLIQDNGDRIISTYPEAGESVYSRGQTITSDGSCVTVVEDLLPEEDENFGAHVDQIDNDFDGLIDENKPNHLNKATFINNQETVIAVRYINYLNFEVGDTLKRGMAVPNRAIREKLNSDDSFRQLVEDYQAQIRNVHGNSLSNEFISNYFYTPHTAAPMIDESRSDYFDNDQDWLIGQDDVGIEGDRDNPSRGQGDGYPTSGANTAFPGEPNIDVTDVSESDQLGVSRARIFAAGSFPMNQDVSVWNNFLVPGDFERQGEAGRDDDIFVSSSLFPLERGQTERFAVAITGVQTFSQNRQDDRDQTNANLRQAFNAYDNDYQFAVAPDPPVVTAVASDGKVTLYWDDSAEESFDRYVERITGNGYDFEGYRVYRATDEAFEDALTITDAYGNRQFNNPIVIYDRENGISGLHPVPVNGVQYNMGSDSGLRYSFVDSTVTNGRRYFYAITSFDYGAEVAGIAPSESRIQISRNPDGSIVLGQNVVEVRPAAEQAGFISPENPSATLVNGSPAGSVTVEVVDPIKVKKDNVYSVTFEDTLVAGKENQPDTVKTKNFTLRDVTDGRSDTLLARSTYFNGEDIPVIDGFGLEITNETDFGINRNLSDWYTTRDVLINNFEFVPANTRQNVADYMIVFSDTVGFGQSSNRQIERAPGDFQSYPSVPTNFKVYNLSDDEEIEFAYAPVTRTTGLCNFEPEAGPVGAFSAFRRTGGFTCAGALSDNIYFIEDFRGEQDVATYRVRMSVITGNEDGSTVTLSENPAGGDTLKIFLNKPFIEGDEYRFRIGEDNTARVDEEEAKQDMKEIKVVPNPYIVTNPYERRATSTNRQQQRELHFTHLPVPSTLRIFTVAGTLVREIDITGSNVRRVGGEFSGTYVWDMLTKDNLEISYGVYLYHVKAPGVGERTGKFAVIK</sequence>
<keyword evidence="3" id="KW-1185">Reference proteome</keyword>
<dbReference type="Proteomes" id="UP000317557">
    <property type="component" value="Unassembled WGS sequence"/>
</dbReference>
<organism evidence="2 3">
    <name type="scientific">Gracilimonas mengyeensis</name>
    <dbReference type="NCBI Taxonomy" id="1302730"/>
    <lineage>
        <taxon>Bacteria</taxon>
        <taxon>Pseudomonadati</taxon>
        <taxon>Balneolota</taxon>
        <taxon>Balneolia</taxon>
        <taxon>Balneolales</taxon>
        <taxon>Balneolaceae</taxon>
        <taxon>Gracilimonas</taxon>
    </lineage>
</organism>
<dbReference type="InterPro" id="IPR013783">
    <property type="entry name" value="Ig-like_fold"/>
</dbReference>
<evidence type="ECO:0000313" key="2">
    <source>
        <dbReference type="EMBL" id="SMO75768.1"/>
    </source>
</evidence>
<feature type="region of interest" description="Disordered" evidence="1">
    <location>
        <begin position="548"/>
        <end position="577"/>
    </location>
</feature>
<feature type="region of interest" description="Disordered" evidence="1">
    <location>
        <begin position="113"/>
        <end position="138"/>
    </location>
</feature>
<feature type="compositionally biased region" description="Basic and acidic residues" evidence="1">
    <location>
        <begin position="113"/>
        <end position="125"/>
    </location>
</feature>
<protein>
    <submittedName>
        <fullName evidence="2">Uncharacterized protein</fullName>
    </submittedName>
</protein>
<dbReference type="Gene3D" id="2.60.40.10">
    <property type="entry name" value="Immunoglobulins"/>
    <property type="match status" value="1"/>
</dbReference>
<name>A0A521DVY8_9BACT</name>
<feature type="region of interest" description="Disordered" evidence="1">
    <location>
        <begin position="1"/>
        <end position="26"/>
    </location>
</feature>
<proteinExistence type="predicted"/>